<keyword evidence="3" id="KW-1185">Reference proteome</keyword>
<dbReference type="GO" id="GO:0016746">
    <property type="term" value="F:acyltransferase activity"/>
    <property type="evidence" value="ECO:0007669"/>
    <property type="project" value="UniProtKB-KW"/>
</dbReference>
<gene>
    <name evidence="2" type="ORF">ACFQ39_11470</name>
</gene>
<dbReference type="PROSITE" id="PS51186">
    <property type="entry name" value="GNAT"/>
    <property type="match status" value="1"/>
</dbReference>
<organism evidence="2 3">
    <name type="scientific">Namhaeicola litoreus</name>
    <dbReference type="NCBI Taxonomy" id="1052145"/>
    <lineage>
        <taxon>Bacteria</taxon>
        <taxon>Pseudomonadati</taxon>
        <taxon>Bacteroidota</taxon>
        <taxon>Flavobacteriia</taxon>
        <taxon>Flavobacteriales</taxon>
        <taxon>Flavobacteriaceae</taxon>
        <taxon>Namhaeicola</taxon>
    </lineage>
</organism>
<keyword evidence="2" id="KW-0012">Acyltransferase</keyword>
<comment type="caution">
    <text evidence="2">The sequence shown here is derived from an EMBL/GenBank/DDBJ whole genome shotgun (WGS) entry which is preliminary data.</text>
</comment>
<dbReference type="InterPro" id="IPR016181">
    <property type="entry name" value="Acyl_CoA_acyltransferase"/>
</dbReference>
<keyword evidence="2" id="KW-0808">Transferase</keyword>
<dbReference type="Proteomes" id="UP001597201">
    <property type="component" value="Unassembled WGS sequence"/>
</dbReference>
<name>A0ABW3Y567_9FLAO</name>
<dbReference type="Pfam" id="PF00583">
    <property type="entry name" value="Acetyltransf_1"/>
    <property type="match status" value="1"/>
</dbReference>
<reference evidence="3" key="1">
    <citation type="journal article" date="2019" name="Int. J. Syst. Evol. Microbiol.">
        <title>The Global Catalogue of Microorganisms (GCM) 10K type strain sequencing project: providing services to taxonomists for standard genome sequencing and annotation.</title>
        <authorList>
            <consortium name="The Broad Institute Genomics Platform"/>
            <consortium name="The Broad Institute Genome Sequencing Center for Infectious Disease"/>
            <person name="Wu L."/>
            <person name="Ma J."/>
        </authorList>
    </citation>
    <scope>NUCLEOTIDE SEQUENCE [LARGE SCALE GENOMIC DNA]</scope>
    <source>
        <strain evidence="3">CCUG 61485</strain>
    </source>
</reference>
<proteinExistence type="predicted"/>
<accession>A0ABW3Y567</accession>
<dbReference type="InterPro" id="IPR000182">
    <property type="entry name" value="GNAT_dom"/>
</dbReference>
<dbReference type="EC" id="2.3.1.-" evidence="2"/>
<dbReference type="Gene3D" id="3.40.630.30">
    <property type="match status" value="1"/>
</dbReference>
<feature type="domain" description="N-acetyltransferase" evidence="1">
    <location>
        <begin position="1"/>
        <end position="145"/>
    </location>
</feature>
<dbReference type="SUPFAM" id="SSF55729">
    <property type="entry name" value="Acyl-CoA N-acyltransferases (Nat)"/>
    <property type="match status" value="1"/>
</dbReference>
<evidence type="ECO:0000313" key="2">
    <source>
        <dbReference type="EMBL" id="MFD1316237.1"/>
    </source>
</evidence>
<evidence type="ECO:0000313" key="3">
    <source>
        <dbReference type="Proteomes" id="UP001597201"/>
    </source>
</evidence>
<protein>
    <submittedName>
        <fullName evidence="2">GNAT family N-acetyltransferase</fullName>
        <ecNumber evidence="2">2.3.1.-</ecNumber>
    </submittedName>
</protein>
<evidence type="ECO:0000259" key="1">
    <source>
        <dbReference type="PROSITE" id="PS51186"/>
    </source>
</evidence>
<dbReference type="RefSeq" id="WP_377179046.1">
    <property type="nucleotide sequence ID" value="NZ_JBHTMY010000003.1"/>
</dbReference>
<sequence length="145" mass="17639">MLKEISHHPNRFFEILPKDWQESIIPYWQELKEDAKIYIIEDDQEILVGGMVFSSMIPEMNKYAEEALSWYAKDYLYIGYLWVSEKNRGKNWGSRWLEELRTLDKNQKYWLTIEEEGLKGFYLKNNFKHIKRLEYDGLKEELFAD</sequence>
<dbReference type="EMBL" id="JBHTMY010000003">
    <property type="protein sequence ID" value="MFD1316237.1"/>
    <property type="molecule type" value="Genomic_DNA"/>
</dbReference>